<dbReference type="InterPro" id="IPR050770">
    <property type="entry name" value="Intradiol_RC_Dioxygenase"/>
</dbReference>
<dbReference type="Gene3D" id="2.60.130.10">
    <property type="entry name" value="Aromatic compound dioxygenase"/>
    <property type="match status" value="1"/>
</dbReference>
<dbReference type="EMBL" id="BACD03000010">
    <property type="protein sequence ID" value="GAO47626.1"/>
    <property type="molecule type" value="Genomic_DNA"/>
</dbReference>
<dbReference type="Pfam" id="PF00775">
    <property type="entry name" value="Dioxygenase_C"/>
    <property type="match status" value="1"/>
</dbReference>
<dbReference type="OMA" id="AMGPKTT"/>
<reference evidence="9 10" key="1">
    <citation type="journal article" date="2011" name="J. Gen. Appl. Microbiol.">
        <title>Draft genome sequencing of the enigmatic yeast Saitoella complicata.</title>
        <authorList>
            <person name="Nishida H."/>
            <person name="Hamamoto M."/>
            <person name="Sugiyama J."/>
        </authorList>
    </citation>
    <scope>NUCLEOTIDE SEQUENCE [LARGE SCALE GENOMIC DNA]</scope>
    <source>
        <strain evidence="9 10">NRRL Y-17804</strain>
    </source>
</reference>
<organism evidence="9 10">
    <name type="scientific">Saitoella complicata (strain BCRC 22490 / CBS 7301 / JCM 7358 / NBRC 10748 / NRRL Y-17804)</name>
    <dbReference type="NCBI Taxonomy" id="698492"/>
    <lineage>
        <taxon>Eukaryota</taxon>
        <taxon>Fungi</taxon>
        <taxon>Dikarya</taxon>
        <taxon>Ascomycota</taxon>
        <taxon>Taphrinomycotina</taxon>
        <taxon>Taphrinomycotina incertae sedis</taxon>
        <taxon>Saitoella</taxon>
    </lineage>
</organism>
<dbReference type="SUPFAM" id="SSF49482">
    <property type="entry name" value="Aromatic compound dioxygenase"/>
    <property type="match status" value="1"/>
</dbReference>
<dbReference type="InterPro" id="IPR015889">
    <property type="entry name" value="Intradiol_dOase_core"/>
</dbReference>
<dbReference type="AlphaFoldDB" id="A0A0E9ND40"/>
<protein>
    <recommendedName>
        <fullName evidence="11">Intradiol ring-cleavage dioxygenases domain-containing protein</fullName>
    </recommendedName>
</protein>
<feature type="domain" description="Catechol dioxygenase N-terminal" evidence="8">
    <location>
        <begin position="32"/>
        <end position="101"/>
    </location>
</feature>
<evidence type="ECO:0000256" key="1">
    <source>
        <dbReference type="ARBA" id="ARBA00001965"/>
    </source>
</evidence>
<reference evidence="9 10" key="2">
    <citation type="journal article" date="2014" name="J. Gen. Appl. Microbiol.">
        <title>The early diverging ascomycetous budding yeast Saitoella complicata has three histone deacetylases belonging to the Clr6, Hos2, and Rpd3 lineages.</title>
        <authorList>
            <person name="Nishida H."/>
            <person name="Matsumoto T."/>
            <person name="Kondo S."/>
            <person name="Hamamoto M."/>
            <person name="Yoshikawa H."/>
        </authorList>
    </citation>
    <scope>NUCLEOTIDE SEQUENCE [LARGE SCALE GENOMIC DNA]</scope>
    <source>
        <strain evidence="9 10">NRRL Y-17804</strain>
    </source>
</reference>
<evidence type="ECO:0000256" key="2">
    <source>
        <dbReference type="ARBA" id="ARBA00007825"/>
    </source>
</evidence>
<keyword evidence="6" id="KW-0408">Iron</keyword>
<dbReference type="OrthoDB" id="5238185at2759"/>
<comment type="similarity">
    <text evidence="2">Belongs to the intradiol ring-cleavage dioxygenase family.</text>
</comment>
<keyword evidence="4" id="KW-0223">Dioxygenase</keyword>
<reference evidence="9 10" key="3">
    <citation type="journal article" date="2015" name="Genome Announc.">
        <title>Draft Genome Sequence of the Archiascomycetous Yeast Saitoella complicata.</title>
        <authorList>
            <person name="Yamauchi K."/>
            <person name="Kondo S."/>
            <person name="Hamamoto M."/>
            <person name="Takahashi Y."/>
            <person name="Ogura Y."/>
            <person name="Hayashi T."/>
            <person name="Nishida H."/>
        </authorList>
    </citation>
    <scope>NUCLEOTIDE SEQUENCE [LARGE SCALE GENOMIC DNA]</scope>
    <source>
        <strain evidence="9 10">NRRL Y-17804</strain>
    </source>
</reference>
<dbReference type="InterPro" id="IPR007535">
    <property type="entry name" value="Catechol_dOase_N"/>
</dbReference>
<evidence type="ECO:0000256" key="6">
    <source>
        <dbReference type="ARBA" id="ARBA00023004"/>
    </source>
</evidence>
<dbReference type="PANTHER" id="PTHR33711:SF7">
    <property type="entry name" value="INTRADIOL RING-CLEAVAGE DIOXYGENASES DOMAIN-CONTAINING PROTEIN-RELATED"/>
    <property type="match status" value="1"/>
</dbReference>
<evidence type="ECO:0000259" key="7">
    <source>
        <dbReference type="Pfam" id="PF00775"/>
    </source>
</evidence>
<evidence type="ECO:0000256" key="3">
    <source>
        <dbReference type="ARBA" id="ARBA00022723"/>
    </source>
</evidence>
<evidence type="ECO:0000313" key="9">
    <source>
        <dbReference type="EMBL" id="GAO47626.1"/>
    </source>
</evidence>
<gene>
    <name evidence="9" type="ORF">G7K_1826-t1</name>
</gene>
<keyword evidence="10" id="KW-1185">Reference proteome</keyword>
<dbReference type="InterPro" id="IPR039390">
    <property type="entry name" value="1_2-HQD/HQD"/>
</dbReference>
<sequence length="327" mass="35850">MPNTEMPHDNTDASFAAFTAGVLSSIGPDTPPRAREILTSLIRHLHAVCLETRLTHSEWMMACDFVNRTGQMSDEKRNEAILVCDVLGVESLVDALADEAPPSHSSSSTNGEKKSTLSAILGPFYRENSPKYKNGASIILPDWLQSLDPQTISSLETARISGRVLDTSNNPICNTTLEVWLTAPNGLYENQDPTQPDMNLRGTFTTGQDGTYSFIALKPTSYPIPYDGPAGDLLQLMGRSPWRPAHVHLKVEAPGFKGLITQIFDRGDKYVETDSVFAVKSDLIVDFLPARGETDAKEGVKWELEYDIVLEKEGEQSGNGTSEATEM</sequence>
<dbReference type="Pfam" id="PF04444">
    <property type="entry name" value="Dioxygenase_N"/>
    <property type="match status" value="1"/>
</dbReference>
<comment type="cofactor">
    <cofactor evidence="1">
        <name>Fe(3+)</name>
        <dbReference type="ChEBI" id="CHEBI:29034"/>
    </cofactor>
</comment>
<dbReference type="STRING" id="698492.A0A0E9ND40"/>
<dbReference type="GO" id="GO:0018576">
    <property type="term" value="F:catechol 1,2-dioxygenase activity"/>
    <property type="evidence" value="ECO:0007669"/>
    <property type="project" value="InterPro"/>
</dbReference>
<dbReference type="GO" id="GO:0009712">
    <property type="term" value="P:catechol-containing compound metabolic process"/>
    <property type="evidence" value="ECO:0007669"/>
    <property type="project" value="InterPro"/>
</dbReference>
<dbReference type="PANTHER" id="PTHR33711">
    <property type="entry name" value="DIOXYGENASE, PUTATIVE (AFU_ORTHOLOGUE AFUA_2G02910)-RELATED"/>
    <property type="match status" value="1"/>
</dbReference>
<proteinExistence type="inferred from homology"/>
<name>A0A0E9ND40_SAICN</name>
<accession>A0A0E9ND40</accession>
<keyword evidence="5" id="KW-0560">Oxidoreductase</keyword>
<dbReference type="Proteomes" id="UP000033140">
    <property type="component" value="Unassembled WGS sequence"/>
</dbReference>
<evidence type="ECO:0000259" key="8">
    <source>
        <dbReference type="Pfam" id="PF04444"/>
    </source>
</evidence>
<dbReference type="RefSeq" id="XP_019021063.1">
    <property type="nucleotide sequence ID" value="XM_019168160.1"/>
</dbReference>
<feature type="domain" description="Intradiol ring-cleavage dioxygenases" evidence="7">
    <location>
        <begin position="158"/>
        <end position="311"/>
    </location>
</feature>
<evidence type="ECO:0000313" key="10">
    <source>
        <dbReference type="Proteomes" id="UP000033140"/>
    </source>
</evidence>
<evidence type="ECO:0000256" key="5">
    <source>
        <dbReference type="ARBA" id="ARBA00023002"/>
    </source>
</evidence>
<keyword evidence="3" id="KW-0479">Metal-binding</keyword>
<evidence type="ECO:0000256" key="4">
    <source>
        <dbReference type="ARBA" id="ARBA00022964"/>
    </source>
</evidence>
<evidence type="ECO:0008006" key="11">
    <source>
        <dbReference type="Google" id="ProtNLM"/>
    </source>
</evidence>
<dbReference type="CDD" id="cd03461">
    <property type="entry name" value="1_2-HQD"/>
    <property type="match status" value="1"/>
</dbReference>
<dbReference type="GO" id="GO:0008199">
    <property type="term" value="F:ferric iron binding"/>
    <property type="evidence" value="ECO:0007669"/>
    <property type="project" value="InterPro"/>
</dbReference>
<dbReference type="InterPro" id="IPR000627">
    <property type="entry name" value="Intradiol_dOase_C"/>
</dbReference>
<comment type="caution">
    <text evidence="9">The sequence shown here is derived from an EMBL/GenBank/DDBJ whole genome shotgun (WGS) entry which is preliminary data.</text>
</comment>